<evidence type="ECO:0000313" key="4">
    <source>
        <dbReference type="Proteomes" id="UP001139516"/>
    </source>
</evidence>
<keyword evidence="4" id="KW-1185">Reference proteome</keyword>
<dbReference type="Proteomes" id="UP001139516">
    <property type="component" value="Unassembled WGS sequence"/>
</dbReference>
<sequence length="692" mass="69818">MRRLLLVLAVCLAAGGTIAAVDGATERQLRGAATRLAAALGNGAAVTWRDATADPVRGTVTLAGVELRRGTLTVTAAELTLTGLHDFGFRAAVARDLRLANPQQVGRGTVASLSLGSLVLPPPPAAGRPPLPLTLERGTLEGFRFEVADGSLVLDRLELAGLAVAAAALRGERTGTTPFTLDRGTLAGLAVRAPDEAASLGSLTLEGLLPGRMARLALADAGLEFSYRNAPVALRLERASADGLDLVAIIEASLAGREPPLQMTPSSLQVQGLEGRAANGVSGRLGSLAMSFGVEEGRRVLRTSAGAIAFDAGEAGAAPLRALGYDRPNFSLAMTLYHDAAHDDALYGGVTVIGRHMGQLGATVRLTGVPLDIKPDPQALLAVMRLQDFSLTYSDYSLLPRLARRGALDDGTDEATQRERLVRQADAVLHPAAAAGPRAAALREAVLAFLRAPGTISLVGHPWPQMAEPELSGLPAALSRPEALGRLAERVALVAQAGPLPPALRANLPDTISLPPAAPPAEPPAGPPAGPGTPPAAWPPAASGPGPAPGIPAPGIPSPGATLPGALPPGADPAAPVTPPAALPGVPPRDGGLALVPSLPPVPPAATPGEQPDVALSRPPPLPRKPGPGVAARPAPLPAPAGVKPEPAPAATRRPSPPAARPGVKPEPPAPAAMAPAPSPAAPRLSGKPPPA</sequence>
<dbReference type="EMBL" id="JALPRX010000043">
    <property type="protein sequence ID" value="MCK8784903.1"/>
    <property type="molecule type" value="Genomic_DNA"/>
</dbReference>
<evidence type="ECO:0000256" key="1">
    <source>
        <dbReference type="SAM" id="MobiDB-lite"/>
    </source>
</evidence>
<protein>
    <recommendedName>
        <fullName evidence="5">AsmA-like C-terminal domain-containing protein</fullName>
    </recommendedName>
</protein>
<dbReference type="PRINTS" id="PR01217">
    <property type="entry name" value="PRICHEXTENSN"/>
</dbReference>
<feature type="compositionally biased region" description="Pro residues" evidence="1">
    <location>
        <begin position="566"/>
        <end position="587"/>
    </location>
</feature>
<evidence type="ECO:0000313" key="3">
    <source>
        <dbReference type="EMBL" id="MCK8784903.1"/>
    </source>
</evidence>
<proteinExistence type="predicted"/>
<feature type="compositionally biased region" description="Pro residues" evidence="1">
    <location>
        <begin position="655"/>
        <end position="681"/>
    </location>
</feature>
<organism evidence="3 4">
    <name type="scientific">Roseomonas acroporae</name>
    <dbReference type="NCBI Taxonomy" id="2937791"/>
    <lineage>
        <taxon>Bacteria</taxon>
        <taxon>Pseudomonadati</taxon>
        <taxon>Pseudomonadota</taxon>
        <taxon>Alphaproteobacteria</taxon>
        <taxon>Acetobacterales</taxon>
        <taxon>Roseomonadaceae</taxon>
        <taxon>Roseomonas</taxon>
    </lineage>
</organism>
<evidence type="ECO:0008006" key="5">
    <source>
        <dbReference type="Google" id="ProtNLM"/>
    </source>
</evidence>
<feature type="compositionally biased region" description="Low complexity" evidence="1">
    <location>
        <begin position="627"/>
        <end position="654"/>
    </location>
</feature>
<reference evidence="3" key="1">
    <citation type="submission" date="2022-04" db="EMBL/GenBank/DDBJ databases">
        <title>Roseomonas acroporae sp. nov., isolated from coral Acropora digitifera.</title>
        <authorList>
            <person name="Sun H."/>
        </authorList>
    </citation>
    <scope>NUCLEOTIDE SEQUENCE</scope>
    <source>
        <strain evidence="3">NAR14</strain>
    </source>
</reference>
<evidence type="ECO:0000256" key="2">
    <source>
        <dbReference type="SAM" id="SignalP"/>
    </source>
</evidence>
<accession>A0A9X2BTR7</accession>
<keyword evidence="2" id="KW-0732">Signal</keyword>
<name>A0A9X2BTR7_9PROT</name>
<feature type="region of interest" description="Disordered" evidence="1">
    <location>
        <begin position="506"/>
        <end position="692"/>
    </location>
</feature>
<comment type="caution">
    <text evidence="3">The sequence shown here is derived from an EMBL/GenBank/DDBJ whole genome shotgun (WGS) entry which is preliminary data.</text>
</comment>
<dbReference type="RefSeq" id="WP_248667028.1">
    <property type="nucleotide sequence ID" value="NZ_JALPRX010000043.1"/>
</dbReference>
<feature type="signal peptide" evidence="2">
    <location>
        <begin position="1"/>
        <end position="19"/>
    </location>
</feature>
<dbReference type="PANTHER" id="PTHR13361">
    <property type="entry name" value="WW DOMAIN-BINDING PROTEIN 11"/>
    <property type="match status" value="1"/>
</dbReference>
<dbReference type="AlphaFoldDB" id="A0A9X2BTR7"/>
<feature type="compositionally biased region" description="Pro residues" evidence="1">
    <location>
        <begin position="516"/>
        <end position="538"/>
    </location>
</feature>
<gene>
    <name evidence="3" type="ORF">M0638_10975</name>
</gene>
<feature type="chain" id="PRO_5040940060" description="AsmA-like C-terminal domain-containing protein" evidence="2">
    <location>
        <begin position="20"/>
        <end position="692"/>
    </location>
</feature>
<feature type="compositionally biased region" description="Pro residues" evidence="1">
    <location>
        <begin position="546"/>
        <end position="557"/>
    </location>
</feature>
<dbReference type="PANTHER" id="PTHR13361:SF1">
    <property type="entry name" value="WW DOMAIN-BINDING PROTEIN 11"/>
    <property type="match status" value="1"/>
</dbReference>